<dbReference type="GO" id="GO:0004594">
    <property type="term" value="F:pantothenate kinase activity"/>
    <property type="evidence" value="ECO:0007669"/>
    <property type="project" value="UniProtKB-UniRule"/>
</dbReference>
<dbReference type="Gene3D" id="3.40.50.300">
    <property type="entry name" value="P-loop containing nucleotide triphosphate hydrolases"/>
    <property type="match status" value="1"/>
</dbReference>
<evidence type="ECO:0000256" key="15">
    <source>
        <dbReference type="RuleBase" id="RU003530"/>
    </source>
</evidence>
<evidence type="ECO:0000256" key="5">
    <source>
        <dbReference type="ARBA" id="ARBA00012102"/>
    </source>
</evidence>
<name>A0A0M9GDP2_9PSED</name>
<organism evidence="17 18">
    <name type="scientific">Pseudomonas asplenii</name>
    <dbReference type="NCBI Taxonomy" id="53407"/>
    <lineage>
        <taxon>Bacteria</taxon>
        <taxon>Pseudomonadati</taxon>
        <taxon>Pseudomonadota</taxon>
        <taxon>Gammaproteobacteria</taxon>
        <taxon>Pseudomonadales</taxon>
        <taxon>Pseudomonadaceae</taxon>
        <taxon>Pseudomonas</taxon>
    </lineage>
</organism>
<evidence type="ECO:0000256" key="13">
    <source>
        <dbReference type="ARBA" id="ARBA00032866"/>
    </source>
</evidence>
<dbReference type="RefSeq" id="WP_054064019.1">
    <property type="nucleotide sequence ID" value="NZ_JAQMZR010000001.1"/>
</dbReference>
<comment type="similarity">
    <text evidence="4 14 15">Belongs to the prokaryotic pantothenate kinase family.</text>
</comment>
<dbReference type="CDD" id="cd02025">
    <property type="entry name" value="PanK"/>
    <property type="match status" value="1"/>
</dbReference>
<evidence type="ECO:0000256" key="10">
    <source>
        <dbReference type="ARBA" id="ARBA00022777"/>
    </source>
</evidence>
<evidence type="ECO:0000256" key="11">
    <source>
        <dbReference type="ARBA" id="ARBA00022840"/>
    </source>
</evidence>
<evidence type="ECO:0000256" key="7">
    <source>
        <dbReference type="ARBA" id="ARBA00022490"/>
    </source>
</evidence>
<evidence type="ECO:0000256" key="8">
    <source>
        <dbReference type="ARBA" id="ARBA00022679"/>
    </source>
</evidence>
<protein>
    <recommendedName>
        <fullName evidence="6 14">Pantothenate kinase</fullName>
        <ecNumber evidence="5 14">2.7.1.33</ecNumber>
    </recommendedName>
    <alternativeName>
        <fullName evidence="13 14">Pantothenic acid kinase</fullName>
    </alternativeName>
</protein>
<dbReference type="NCBIfam" id="TIGR00554">
    <property type="entry name" value="panK_bact"/>
    <property type="match status" value="1"/>
</dbReference>
<keyword evidence="10 14" id="KW-0418">Kinase</keyword>
<evidence type="ECO:0000259" key="16">
    <source>
        <dbReference type="Pfam" id="PF00485"/>
    </source>
</evidence>
<dbReference type="PIRSF" id="PIRSF000545">
    <property type="entry name" value="Pantothenate_kin"/>
    <property type="match status" value="1"/>
</dbReference>
<evidence type="ECO:0000256" key="9">
    <source>
        <dbReference type="ARBA" id="ARBA00022741"/>
    </source>
</evidence>
<dbReference type="GO" id="GO:0005524">
    <property type="term" value="F:ATP binding"/>
    <property type="evidence" value="ECO:0007669"/>
    <property type="project" value="UniProtKB-UniRule"/>
</dbReference>
<proteinExistence type="inferred from homology"/>
<keyword evidence="7 14" id="KW-0963">Cytoplasm</keyword>
<reference evidence="17 18" key="1">
    <citation type="journal article" date="2015" name="PLoS ONE">
        <title>Rice-Infecting Pseudomonas Genomes Are Highly Accessorized and Harbor Multiple Putative Virulence Mechanisms to Cause Sheath Brown Rot.</title>
        <authorList>
            <person name="Quibod I.L."/>
            <person name="Grande G."/>
            <person name="Oreiro E.G."/>
            <person name="Borja F.N."/>
            <person name="Dossa G.S."/>
            <person name="Mauleon R."/>
            <person name="Cruz C.V."/>
            <person name="Oliva R."/>
        </authorList>
    </citation>
    <scope>NUCLEOTIDE SEQUENCE [LARGE SCALE GENOMIC DNA]</scope>
    <source>
        <strain evidence="17 18">IRRI 6609</strain>
    </source>
</reference>
<feature type="domain" description="Phosphoribulokinase/uridine kinase" evidence="16">
    <location>
        <begin position="84"/>
        <end position="226"/>
    </location>
</feature>
<sequence length="308" mass="34749">MTADDYLVMSRTEWAGLRANTPLTLSEDDLAALRGVNEDISLEDVANVYLPLSRLISLHVGAARNLAGIKDTFLGRASPRGPYILAIAGSVAVGKSTFARVLQALMARWPDHPNVALVTTDGFLYPNSKLVANGIMHRKGFPESYDRRQMVKFLANIKAGEDEVRAPIYSHVSYDIVPDQYQVVNRPDILIFEGLNVLQTHGNDGARPSTIVSDFFDFSIYLDADEQDIEQWYVDRFLLLQKTAFRARGAYFRKLADLPPEEAPEAARQIWHDINRVNLLENILPTRERADLVVRKSRDHSVSEIWLR</sequence>
<evidence type="ECO:0000256" key="12">
    <source>
        <dbReference type="ARBA" id="ARBA00022993"/>
    </source>
</evidence>
<comment type="caution">
    <text evidence="17">The sequence shown here is derived from an EMBL/GenBank/DDBJ whole genome shotgun (WGS) entry which is preliminary data.</text>
</comment>
<evidence type="ECO:0000256" key="3">
    <source>
        <dbReference type="ARBA" id="ARBA00005225"/>
    </source>
</evidence>
<feature type="binding site" evidence="14">
    <location>
        <begin position="89"/>
        <end position="96"/>
    </location>
    <ligand>
        <name>ATP</name>
        <dbReference type="ChEBI" id="CHEBI:30616"/>
    </ligand>
</feature>
<keyword evidence="8 14" id="KW-0808">Transferase</keyword>
<accession>A0A0M9GDP2</accession>
<keyword evidence="18" id="KW-1185">Reference proteome</keyword>
<dbReference type="GO" id="GO:0015937">
    <property type="term" value="P:coenzyme A biosynthetic process"/>
    <property type="evidence" value="ECO:0007669"/>
    <property type="project" value="UniProtKB-UniRule"/>
</dbReference>
<dbReference type="EMBL" id="JSYZ01000019">
    <property type="protein sequence ID" value="KPA88544.1"/>
    <property type="molecule type" value="Genomic_DNA"/>
</dbReference>
<dbReference type="PATRIC" id="fig|50340.43.peg.2210"/>
<dbReference type="Proteomes" id="UP000037931">
    <property type="component" value="Unassembled WGS sequence"/>
</dbReference>
<dbReference type="GO" id="GO:0005737">
    <property type="term" value="C:cytoplasm"/>
    <property type="evidence" value="ECO:0007669"/>
    <property type="project" value="UniProtKB-SubCell"/>
</dbReference>
<comment type="catalytic activity">
    <reaction evidence="1 14 15">
        <text>(R)-pantothenate + ATP = (R)-4'-phosphopantothenate + ADP + H(+)</text>
        <dbReference type="Rhea" id="RHEA:16373"/>
        <dbReference type="ChEBI" id="CHEBI:10986"/>
        <dbReference type="ChEBI" id="CHEBI:15378"/>
        <dbReference type="ChEBI" id="CHEBI:29032"/>
        <dbReference type="ChEBI" id="CHEBI:30616"/>
        <dbReference type="ChEBI" id="CHEBI:456216"/>
        <dbReference type="EC" id="2.7.1.33"/>
    </reaction>
</comment>
<comment type="pathway">
    <text evidence="3 14 15">Cofactor biosynthesis; coenzyme A biosynthesis; CoA from (R)-pantothenate: step 1/5.</text>
</comment>
<dbReference type="EC" id="2.7.1.33" evidence="5 14"/>
<evidence type="ECO:0000256" key="6">
    <source>
        <dbReference type="ARBA" id="ARBA00015080"/>
    </source>
</evidence>
<comment type="subcellular location">
    <subcellularLocation>
        <location evidence="2 14 15">Cytoplasm</location>
    </subcellularLocation>
</comment>
<dbReference type="InterPro" id="IPR004566">
    <property type="entry name" value="PanK"/>
</dbReference>
<dbReference type="UniPathway" id="UPA00241">
    <property type="reaction ID" value="UER00352"/>
</dbReference>
<keyword evidence="11 14" id="KW-0067">ATP-binding</keyword>
<dbReference type="PANTHER" id="PTHR10285">
    <property type="entry name" value="URIDINE KINASE"/>
    <property type="match status" value="1"/>
</dbReference>
<evidence type="ECO:0000256" key="2">
    <source>
        <dbReference type="ARBA" id="ARBA00004496"/>
    </source>
</evidence>
<dbReference type="HAMAP" id="MF_00215">
    <property type="entry name" value="Pantothen_kinase_1"/>
    <property type="match status" value="1"/>
</dbReference>
<evidence type="ECO:0000256" key="4">
    <source>
        <dbReference type="ARBA" id="ARBA00006087"/>
    </source>
</evidence>
<evidence type="ECO:0000313" key="18">
    <source>
        <dbReference type="Proteomes" id="UP000037931"/>
    </source>
</evidence>
<evidence type="ECO:0000313" key="17">
    <source>
        <dbReference type="EMBL" id="KPA88544.1"/>
    </source>
</evidence>
<keyword evidence="12 14" id="KW-0173">Coenzyme A biosynthesis</keyword>
<keyword evidence="9 14" id="KW-0547">Nucleotide-binding</keyword>
<evidence type="ECO:0000256" key="1">
    <source>
        <dbReference type="ARBA" id="ARBA00001206"/>
    </source>
</evidence>
<gene>
    <name evidence="14" type="primary">coaA</name>
    <name evidence="17" type="ORF">PF66_04908</name>
</gene>
<dbReference type="STRING" id="50340.PF66_04908"/>
<dbReference type="InterPro" id="IPR006083">
    <property type="entry name" value="PRK/URK"/>
</dbReference>
<dbReference type="OrthoDB" id="1550976at2"/>
<dbReference type="AlphaFoldDB" id="A0A0M9GDP2"/>
<evidence type="ECO:0000256" key="14">
    <source>
        <dbReference type="HAMAP-Rule" id="MF_00215"/>
    </source>
</evidence>
<dbReference type="Pfam" id="PF00485">
    <property type="entry name" value="PRK"/>
    <property type="match status" value="1"/>
</dbReference>
<dbReference type="InterPro" id="IPR027417">
    <property type="entry name" value="P-loop_NTPase"/>
</dbReference>
<dbReference type="SUPFAM" id="SSF52540">
    <property type="entry name" value="P-loop containing nucleoside triphosphate hydrolases"/>
    <property type="match status" value="1"/>
</dbReference>